<dbReference type="SUPFAM" id="SSF52743">
    <property type="entry name" value="Subtilisin-like"/>
    <property type="match status" value="1"/>
</dbReference>
<organism evidence="2 3">
    <name type="scientific">Panagrolaimus davidi</name>
    <dbReference type="NCBI Taxonomy" id="227884"/>
    <lineage>
        <taxon>Eukaryota</taxon>
        <taxon>Metazoa</taxon>
        <taxon>Ecdysozoa</taxon>
        <taxon>Nematoda</taxon>
        <taxon>Chromadorea</taxon>
        <taxon>Rhabditida</taxon>
        <taxon>Tylenchina</taxon>
        <taxon>Panagrolaimomorpha</taxon>
        <taxon>Panagrolaimoidea</taxon>
        <taxon>Panagrolaimidae</taxon>
        <taxon>Panagrolaimus</taxon>
    </lineage>
</organism>
<name>A0A914PA18_9BILA</name>
<keyword evidence="2" id="KW-1185">Reference proteome</keyword>
<dbReference type="InterPro" id="IPR022398">
    <property type="entry name" value="Peptidase_S8_His-AS"/>
</dbReference>
<dbReference type="PROSITE" id="PS00137">
    <property type="entry name" value="SUBTILASE_HIS"/>
    <property type="match status" value="1"/>
</dbReference>
<feature type="domain" description="Peptidase S8/S53" evidence="1">
    <location>
        <begin position="60"/>
        <end position="122"/>
    </location>
</feature>
<dbReference type="InterPro" id="IPR000209">
    <property type="entry name" value="Peptidase_S8/S53_dom"/>
</dbReference>
<dbReference type="WBParaSite" id="PDA_v2.g11563.t1">
    <property type="protein sequence ID" value="PDA_v2.g11563.t1"/>
    <property type="gene ID" value="PDA_v2.g11563"/>
</dbReference>
<dbReference type="InterPro" id="IPR036852">
    <property type="entry name" value="Peptidase_S8/S53_dom_sf"/>
</dbReference>
<evidence type="ECO:0000313" key="3">
    <source>
        <dbReference type="WBParaSite" id="PDA_v2.g11563.t1"/>
    </source>
</evidence>
<evidence type="ECO:0000313" key="2">
    <source>
        <dbReference type="Proteomes" id="UP000887578"/>
    </source>
</evidence>
<accession>A0A914PA18</accession>
<dbReference type="Proteomes" id="UP000887578">
    <property type="component" value="Unplaced"/>
</dbReference>
<dbReference type="GO" id="GO:0006508">
    <property type="term" value="P:proteolysis"/>
    <property type="evidence" value="ECO:0007669"/>
    <property type="project" value="InterPro"/>
</dbReference>
<sequence>MRQKYSESLDEERKKENSIVDCIVWFDGDKWRVCIDISLGNDIENVKVLTNYRDKYEFAFTPSNENIFWVTVHKDGNLLEIGSIYGIHGTIVASVLAGYFSDEPQRNGLAPGAQIVSFIVSATANSMKKAVSHIRKCSEMTH</sequence>
<reference evidence="3" key="1">
    <citation type="submission" date="2022-11" db="UniProtKB">
        <authorList>
            <consortium name="WormBaseParasite"/>
        </authorList>
    </citation>
    <scope>IDENTIFICATION</scope>
</reference>
<dbReference type="Pfam" id="PF00082">
    <property type="entry name" value="Peptidase_S8"/>
    <property type="match status" value="1"/>
</dbReference>
<proteinExistence type="predicted"/>
<dbReference type="AlphaFoldDB" id="A0A914PA18"/>
<dbReference type="Gene3D" id="2.20.25.690">
    <property type="match status" value="1"/>
</dbReference>
<dbReference type="GO" id="GO:0004252">
    <property type="term" value="F:serine-type endopeptidase activity"/>
    <property type="evidence" value="ECO:0007669"/>
    <property type="project" value="InterPro"/>
</dbReference>
<evidence type="ECO:0000259" key="1">
    <source>
        <dbReference type="Pfam" id="PF00082"/>
    </source>
</evidence>
<protein>
    <submittedName>
        <fullName evidence="3">Peptidase S8/S53 domain-containing protein</fullName>
    </submittedName>
</protein>